<evidence type="ECO:0000256" key="8">
    <source>
        <dbReference type="ARBA" id="ARBA00030686"/>
    </source>
</evidence>
<evidence type="ECO:0000256" key="4">
    <source>
        <dbReference type="ARBA" id="ARBA00015486"/>
    </source>
</evidence>
<dbReference type="GO" id="GO:0008939">
    <property type="term" value="F:nicotinate-nucleotide-dimethylbenzimidazole phosphoribosyltransferase activity"/>
    <property type="evidence" value="ECO:0007669"/>
    <property type="project" value="UniProtKB-EC"/>
</dbReference>
<keyword evidence="7" id="KW-0808">Transferase</keyword>
<comment type="caution">
    <text evidence="10">The sequence shown here is derived from an EMBL/GenBank/DDBJ whole genome shotgun (WGS) entry which is preliminary data.</text>
</comment>
<reference evidence="10" key="2">
    <citation type="submission" date="2020-09" db="EMBL/GenBank/DDBJ databases">
        <authorList>
            <person name="Sun Q."/>
            <person name="Kim S."/>
        </authorList>
    </citation>
    <scope>NUCLEOTIDE SEQUENCE</scope>
    <source>
        <strain evidence="10">KCTC 32513</strain>
    </source>
</reference>
<name>A0A8J3G3H4_9PROT</name>
<dbReference type="CDD" id="cd02439">
    <property type="entry name" value="DMB-PRT_CobT"/>
    <property type="match status" value="1"/>
</dbReference>
<dbReference type="InterPro" id="IPR023195">
    <property type="entry name" value="Nict_dMeBzImd_PRibTrfase_N"/>
</dbReference>
<evidence type="ECO:0000313" key="11">
    <source>
        <dbReference type="Proteomes" id="UP000634004"/>
    </source>
</evidence>
<dbReference type="SUPFAM" id="SSF52733">
    <property type="entry name" value="Nicotinate mononucleotide:5,6-dimethylbenzimidazole phosphoribosyltransferase (CobT)"/>
    <property type="match status" value="1"/>
</dbReference>
<evidence type="ECO:0000256" key="2">
    <source>
        <dbReference type="ARBA" id="ARBA00007110"/>
    </source>
</evidence>
<dbReference type="UniPathway" id="UPA00061">
    <property type="reaction ID" value="UER00516"/>
</dbReference>
<evidence type="ECO:0000256" key="3">
    <source>
        <dbReference type="ARBA" id="ARBA00011991"/>
    </source>
</evidence>
<evidence type="ECO:0000256" key="6">
    <source>
        <dbReference type="ARBA" id="ARBA00022676"/>
    </source>
</evidence>
<dbReference type="EMBL" id="BMZH01000014">
    <property type="protein sequence ID" value="GHB02379.1"/>
    <property type="molecule type" value="Genomic_DNA"/>
</dbReference>
<gene>
    <name evidence="10" type="primary">cobT</name>
    <name evidence="10" type="ORF">GCM10009069_26380</name>
</gene>
<dbReference type="Gene3D" id="1.10.1610.10">
    <property type="match status" value="1"/>
</dbReference>
<dbReference type="Proteomes" id="UP000634004">
    <property type="component" value="Unassembled WGS sequence"/>
</dbReference>
<evidence type="ECO:0000256" key="7">
    <source>
        <dbReference type="ARBA" id="ARBA00022679"/>
    </source>
</evidence>
<keyword evidence="6 10" id="KW-0328">Glycosyltransferase</keyword>
<dbReference type="GO" id="GO:0009236">
    <property type="term" value="P:cobalamin biosynthetic process"/>
    <property type="evidence" value="ECO:0007669"/>
    <property type="project" value="UniProtKB-KW"/>
</dbReference>
<dbReference type="PANTHER" id="PTHR43463">
    <property type="entry name" value="NICOTINATE-NUCLEOTIDE--DIMETHYLBENZIMIDAZOLE PHOSPHORIBOSYLTRANSFERASE"/>
    <property type="match status" value="1"/>
</dbReference>
<accession>A0A8J3G3H4</accession>
<comment type="similarity">
    <text evidence="2">Belongs to the CobT family.</text>
</comment>
<dbReference type="AlphaFoldDB" id="A0A8J3G3H4"/>
<proteinExistence type="inferred from homology"/>
<comment type="pathway">
    <text evidence="1">Nucleoside biosynthesis; alpha-ribazole biosynthesis; alpha-ribazole from 5,6-dimethylbenzimidazole: step 1/2.</text>
</comment>
<dbReference type="InterPro" id="IPR003200">
    <property type="entry name" value="Nict_dMeBzImd_PRibTrfase"/>
</dbReference>
<dbReference type="PANTHER" id="PTHR43463:SF1">
    <property type="entry name" value="NICOTINATE-NUCLEOTIDE--DIMETHYLBENZIMIDAZOLE PHOSPHORIBOSYLTRANSFERASE"/>
    <property type="match status" value="1"/>
</dbReference>
<evidence type="ECO:0000256" key="1">
    <source>
        <dbReference type="ARBA" id="ARBA00005049"/>
    </source>
</evidence>
<evidence type="ECO:0000313" key="10">
    <source>
        <dbReference type="EMBL" id="GHB02379.1"/>
    </source>
</evidence>
<dbReference type="Gene3D" id="3.40.50.10210">
    <property type="match status" value="1"/>
</dbReference>
<sequence>MIEPRPFDDVHNLAQTVPVRDSDIYADLLKRADGLGRNLNPLGSLARPLARIASVQGQASPRLTRSLVSVFTGSHGTMADAPLHVAARVANLSNGSAAVRGAAQAAGAAFKVYEFGNDYPSSDYRVGPSLSERDCAGAIAFGMEVVAEGADVIVLGNAGFGSATAAAAIARGLYGGAADYWAGGSGEKAKIRIDAVAQGAKANSELLSDPLGVLRAFGGRDIAGTVGAILACAHQHIPVILDGYVVCAAAAIIHALNPDAVAHCLAGHVTAEPAHRALLDRMDLDPVLDLGINIGDGTGGTLALSLLQAASAGLATLDQG</sequence>
<evidence type="ECO:0000256" key="9">
    <source>
        <dbReference type="ARBA" id="ARBA00047340"/>
    </source>
</evidence>
<dbReference type="RefSeq" id="WP_189499220.1">
    <property type="nucleotide sequence ID" value="NZ_BMZH01000014.1"/>
</dbReference>
<keyword evidence="11" id="KW-1185">Reference proteome</keyword>
<dbReference type="EC" id="2.4.2.21" evidence="3"/>
<evidence type="ECO:0000256" key="5">
    <source>
        <dbReference type="ARBA" id="ARBA00022573"/>
    </source>
</evidence>
<dbReference type="Pfam" id="PF02277">
    <property type="entry name" value="DBI_PRT"/>
    <property type="match status" value="1"/>
</dbReference>
<keyword evidence="5" id="KW-0169">Cobalamin biosynthesis</keyword>
<protein>
    <recommendedName>
        <fullName evidence="4">Nicotinate-nucleotide--dimethylbenzimidazole phosphoribosyltransferase</fullName>
        <ecNumber evidence="3">2.4.2.21</ecNumber>
    </recommendedName>
    <alternativeName>
        <fullName evidence="8">N(1)-alpha-phosphoribosyltransferase</fullName>
    </alternativeName>
</protein>
<comment type="catalytic activity">
    <reaction evidence="9">
        <text>5,6-dimethylbenzimidazole + nicotinate beta-D-ribonucleotide = alpha-ribazole 5'-phosphate + nicotinate + H(+)</text>
        <dbReference type="Rhea" id="RHEA:11196"/>
        <dbReference type="ChEBI" id="CHEBI:15378"/>
        <dbReference type="ChEBI" id="CHEBI:15890"/>
        <dbReference type="ChEBI" id="CHEBI:32544"/>
        <dbReference type="ChEBI" id="CHEBI:57502"/>
        <dbReference type="ChEBI" id="CHEBI:57918"/>
        <dbReference type="EC" id="2.4.2.21"/>
    </reaction>
</comment>
<reference evidence="10" key="1">
    <citation type="journal article" date="2014" name="Int. J. Syst. Evol. Microbiol.">
        <title>Complete genome sequence of Corynebacterium casei LMG S-19264T (=DSM 44701T), isolated from a smear-ripened cheese.</title>
        <authorList>
            <consortium name="US DOE Joint Genome Institute (JGI-PGF)"/>
            <person name="Walter F."/>
            <person name="Albersmeier A."/>
            <person name="Kalinowski J."/>
            <person name="Ruckert C."/>
        </authorList>
    </citation>
    <scope>NUCLEOTIDE SEQUENCE</scope>
    <source>
        <strain evidence="10">KCTC 32513</strain>
    </source>
</reference>
<dbReference type="InterPro" id="IPR036087">
    <property type="entry name" value="Nict_dMeBzImd_PRibTrfase_sf"/>
</dbReference>
<organism evidence="10 11">
    <name type="scientific">Algimonas arctica</name>
    <dbReference type="NCBI Taxonomy" id="1479486"/>
    <lineage>
        <taxon>Bacteria</taxon>
        <taxon>Pseudomonadati</taxon>
        <taxon>Pseudomonadota</taxon>
        <taxon>Alphaproteobacteria</taxon>
        <taxon>Maricaulales</taxon>
        <taxon>Robiginitomaculaceae</taxon>
        <taxon>Algimonas</taxon>
    </lineage>
</organism>